<evidence type="ECO:0000256" key="3">
    <source>
        <dbReference type="PROSITE-ProRule" id="PRU00047"/>
    </source>
</evidence>
<keyword evidence="2" id="KW-0833">Ubl conjugation pathway</keyword>
<reference evidence="7 8" key="1">
    <citation type="submission" date="2024-04" db="EMBL/GenBank/DDBJ databases">
        <authorList>
            <person name="Rising A."/>
            <person name="Reimegard J."/>
            <person name="Sonavane S."/>
            <person name="Akerstrom W."/>
            <person name="Nylinder S."/>
            <person name="Hedman E."/>
            <person name="Kallberg Y."/>
        </authorList>
    </citation>
    <scope>NUCLEOTIDE SEQUENCE [LARGE SCALE GENOMIC DNA]</scope>
</reference>
<evidence type="ECO:0000256" key="2">
    <source>
        <dbReference type="ARBA" id="ARBA00022786"/>
    </source>
</evidence>
<dbReference type="InterPro" id="IPR052121">
    <property type="entry name" value="F-box_SCF_Substrate_Recog"/>
</dbReference>
<dbReference type="GO" id="GO:0005737">
    <property type="term" value="C:cytoplasm"/>
    <property type="evidence" value="ECO:0007669"/>
    <property type="project" value="TreeGrafter"/>
</dbReference>
<dbReference type="InterPro" id="IPR007474">
    <property type="entry name" value="ApaG_domain"/>
</dbReference>
<dbReference type="SUPFAM" id="SSF110069">
    <property type="entry name" value="ApaG-like"/>
    <property type="match status" value="1"/>
</dbReference>
<evidence type="ECO:0000259" key="6">
    <source>
        <dbReference type="PROSITE" id="PS51087"/>
    </source>
</evidence>
<dbReference type="EMBL" id="CAXIEN010000013">
    <property type="protein sequence ID" value="CAL1264355.1"/>
    <property type="molecule type" value="Genomic_DNA"/>
</dbReference>
<feature type="domain" description="ApaG" evidence="6">
    <location>
        <begin position="558"/>
        <end position="687"/>
    </location>
</feature>
<dbReference type="GO" id="GO:0008270">
    <property type="term" value="F:zinc ion binding"/>
    <property type="evidence" value="ECO:0007669"/>
    <property type="project" value="UniProtKB-KW"/>
</dbReference>
<dbReference type="InterPro" id="IPR036875">
    <property type="entry name" value="Znf_CCHC_sf"/>
</dbReference>
<dbReference type="SMART" id="SM00343">
    <property type="entry name" value="ZnF_C2HC"/>
    <property type="match status" value="1"/>
</dbReference>
<keyword evidence="3" id="KW-0863">Zinc-finger</keyword>
<evidence type="ECO:0000313" key="7">
    <source>
        <dbReference type="EMBL" id="CAL1264355.1"/>
    </source>
</evidence>
<dbReference type="InterPro" id="IPR005162">
    <property type="entry name" value="Retrotrans_gag_dom"/>
</dbReference>
<gene>
    <name evidence="7" type="ORF">LARSCL_LOCUS1989</name>
</gene>
<dbReference type="InterPro" id="IPR037883">
    <property type="entry name" value="Knr4/Smi1-like_sf"/>
</dbReference>
<sequence length="703" mass="80917">MAVRPGLCDLPAEIITLIFSHLDYTDLRKRPYGRTWEEHFIHWYRDMGSYIHCYAHLKKTWDRILSYFKVNCPLIYQTIKDGVSEEELDRVEESIGLGKLPTDFRCSYRIHNGQRLTSPGLMGSMSIPGHYRSESLLDLDTILVGYREGEGLLGCIPLTLCLHSGLTQYLAVTDTDGYEPNTIFYPITGEPVNGKTCLDAFISGTSFQDWLTAHADHLVNDDFPILQDQPFREDPSRWLKEYERISTFNRWDDTMCLANAYFFLKGTARLWYENNEENLSSWEKFQEQFKIAFGSKELFVKQAERELKNRAQKTDESTQSYIQSVLELCHKVNPQMTDNDKVSHLMKGIAEDVYRHLLAKDVSCTSDFIKECQRIEEMNQRRISKNKFARLPNVVPVATVGEQEDLMTLIRQIVREEVKKITASIVQTNQFESPSLDEVIREEVQQALCPVIRTRSVAENRRTEPRPMTHATVVRQPRRPAEPLSVPRQTDVWRTDDNRPVCFHCGRPGHVVRYCRERRAIFSAYRSRKAAGSQLPSPNLSPGECSRQAPFLHDSAAEETTNHITVSVATCFLPEISKIHPPKFFHTYRITMTMSPDAPQSEACQLETRHWTITDDNGSEEQVDGPGVVGEYPVMYPGASFSWVSSTSFTTTYGNMRGYFRMRNLQTSERSEVKCPIFHMKCLPYITGEEREAAKNRKRTSNV</sequence>
<dbReference type="Proteomes" id="UP001497382">
    <property type="component" value="Unassembled WGS sequence"/>
</dbReference>
<evidence type="ECO:0008006" key="9">
    <source>
        <dbReference type="Google" id="ProtNLM"/>
    </source>
</evidence>
<dbReference type="InterPro" id="IPR018958">
    <property type="entry name" value="Knr4/Smi1-like_dom"/>
</dbReference>
<dbReference type="PANTHER" id="PTHR46550:SF1">
    <property type="entry name" value="F-BOX PROTEIN 3"/>
    <property type="match status" value="1"/>
</dbReference>
<evidence type="ECO:0000313" key="8">
    <source>
        <dbReference type="Proteomes" id="UP001497382"/>
    </source>
</evidence>
<dbReference type="Gene3D" id="2.60.40.1470">
    <property type="entry name" value="ApaG domain"/>
    <property type="match status" value="1"/>
</dbReference>
<evidence type="ECO:0000256" key="4">
    <source>
        <dbReference type="SAM" id="MobiDB-lite"/>
    </source>
</evidence>
<dbReference type="PROSITE" id="PS50158">
    <property type="entry name" value="ZF_CCHC"/>
    <property type="match status" value="1"/>
</dbReference>
<dbReference type="Pfam" id="PF04379">
    <property type="entry name" value="DUF525"/>
    <property type="match status" value="1"/>
</dbReference>
<organism evidence="7 8">
    <name type="scientific">Larinioides sclopetarius</name>
    <dbReference type="NCBI Taxonomy" id="280406"/>
    <lineage>
        <taxon>Eukaryota</taxon>
        <taxon>Metazoa</taxon>
        <taxon>Ecdysozoa</taxon>
        <taxon>Arthropoda</taxon>
        <taxon>Chelicerata</taxon>
        <taxon>Arachnida</taxon>
        <taxon>Araneae</taxon>
        <taxon>Araneomorphae</taxon>
        <taxon>Entelegynae</taxon>
        <taxon>Araneoidea</taxon>
        <taxon>Araneidae</taxon>
        <taxon>Larinioides</taxon>
    </lineage>
</organism>
<proteinExistence type="predicted"/>
<dbReference type="SUPFAM" id="SSF160631">
    <property type="entry name" value="SMI1/KNR4-like"/>
    <property type="match status" value="1"/>
</dbReference>
<keyword evidence="3" id="KW-0479">Metal-binding</keyword>
<keyword evidence="8" id="KW-1185">Reference proteome</keyword>
<dbReference type="AlphaFoldDB" id="A0AAV1YZR5"/>
<dbReference type="InterPro" id="IPR001878">
    <property type="entry name" value="Znf_CCHC"/>
</dbReference>
<accession>A0AAV1YZR5</accession>
<feature type="domain" description="CCHC-type" evidence="5">
    <location>
        <begin position="502"/>
        <end position="517"/>
    </location>
</feature>
<name>A0AAV1YZR5_9ARAC</name>
<dbReference type="PROSITE" id="PS51087">
    <property type="entry name" value="APAG"/>
    <property type="match status" value="1"/>
</dbReference>
<dbReference type="GO" id="GO:0003676">
    <property type="term" value="F:nucleic acid binding"/>
    <property type="evidence" value="ECO:0007669"/>
    <property type="project" value="InterPro"/>
</dbReference>
<evidence type="ECO:0000256" key="1">
    <source>
        <dbReference type="ARBA" id="ARBA00004906"/>
    </source>
</evidence>
<keyword evidence="3" id="KW-0862">Zinc</keyword>
<dbReference type="Pfam" id="PF03732">
    <property type="entry name" value="Retrotrans_gag"/>
    <property type="match status" value="1"/>
</dbReference>
<protein>
    <recommendedName>
        <fullName evidence="9">F-box protein</fullName>
    </recommendedName>
</protein>
<feature type="region of interest" description="Disordered" evidence="4">
    <location>
        <begin position="461"/>
        <end position="488"/>
    </location>
</feature>
<evidence type="ECO:0000259" key="5">
    <source>
        <dbReference type="PROSITE" id="PS50158"/>
    </source>
</evidence>
<comment type="pathway">
    <text evidence="1">Protein modification; protein ubiquitination.</text>
</comment>
<dbReference type="SMART" id="SM00860">
    <property type="entry name" value="SMI1_KNR4"/>
    <property type="match status" value="1"/>
</dbReference>
<dbReference type="Pfam" id="PF09346">
    <property type="entry name" value="SMI1_KNR4"/>
    <property type="match status" value="1"/>
</dbReference>
<dbReference type="PANTHER" id="PTHR46550">
    <property type="entry name" value="F-BOX ONLY PROTEIN 3"/>
    <property type="match status" value="1"/>
</dbReference>
<dbReference type="SUPFAM" id="SSF57756">
    <property type="entry name" value="Retrovirus zinc finger-like domains"/>
    <property type="match status" value="1"/>
</dbReference>
<comment type="caution">
    <text evidence="7">The sequence shown here is derived from an EMBL/GenBank/DDBJ whole genome shotgun (WGS) entry which is preliminary data.</text>
</comment>
<dbReference type="InterPro" id="IPR036767">
    <property type="entry name" value="ApaG_sf"/>
</dbReference>